<dbReference type="InterPro" id="IPR017937">
    <property type="entry name" value="Thioredoxin_CS"/>
</dbReference>
<evidence type="ECO:0000256" key="3">
    <source>
        <dbReference type="ARBA" id="ARBA00023157"/>
    </source>
</evidence>
<name>A0A4Q0PFC8_9FLAO</name>
<dbReference type="EMBL" id="QOVK01000002">
    <property type="protein sequence ID" value="RXG25660.1"/>
    <property type="molecule type" value="Genomic_DNA"/>
</dbReference>
<dbReference type="InterPro" id="IPR000866">
    <property type="entry name" value="AhpC/TSA"/>
</dbReference>
<dbReference type="PROSITE" id="PS51257">
    <property type="entry name" value="PROKAR_LIPOPROTEIN"/>
    <property type="match status" value="1"/>
</dbReference>
<dbReference type="GO" id="GO:0017004">
    <property type="term" value="P:cytochrome complex assembly"/>
    <property type="evidence" value="ECO:0007669"/>
    <property type="project" value="UniProtKB-KW"/>
</dbReference>
<dbReference type="CDD" id="cd02966">
    <property type="entry name" value="TlpA_like_family"/>
    <property type="match status" value="1"/>
</dbReference>
<protein>
    <submittedName>
        <fullName evidence="6">Peroxiredoxin</fullName>
    </submittedName>
</protein>
<evidence type="ECO:0000313" key="7">
    <source>
        <dbReference type="Proteomes" id="UP000289859"/>
    </source>
</evidence>
<dbReference type="OrthoDB" id="1069091at2"/>
<dbReference type="Proteomes" id="UP000289859">
    <property type="component" value="Unassembled WGS sequence"/>
</dbReference>
<keyword evidence="3" id="KW-1015">Disulfide bond</keyword>
<dbReference type="PROSITE" id="PS00194">
    <property type="entry name" value="THIOREDOXIN_1"/>
    <property type="match status" value="1"/>
</dbReference>
<comment type="subcellular location">
    <subcellularLocation>
        <location evidence="1">Cell envelope</location>
    </subcellularLocation>
</comment>
<dbReference type="InterPro" id="IPR050553">
    <property type="entry name" value="Thioredoxin_ResA/DsbE_sf"/>
</dbReference>
<dbReference type="GO" id="GO:0030313">
    <property type="term" value="C:cell envelope"/>
    <property type="evidence" value="ECO:0007669"/>
    <property type="project" value="UniProtKB-SubCell"/>
</dbReference>
<dbReference type="Pfam" id="PF00578">
    <property type="entry name" value="AhpC-TSA"/>
    <property type="match status" value="1"/>
</dbReference>
<evidence type="ECO:0000256" key="4">
    <source>
        <dbReference type="ARBA" id="ARBA00023284"/>
    </source>
</evidence>
<dbReference type="InterPro" id="IPR013766">
    <property type="entry name" value="Thioredoxin_domain"/>
</dbReference>
<reference evidence="6 7" key="1">
    <citation type="submission" date="2018-07" db="EMBL/GenBank/DDBJ databases">
        <title>Leeuwenhoekiella genomics.</title>
        <authorList>
            <person name="Tahon G."/>
            <person name="Willems A."/>
        </authorList>
    </citation>
    <scope>NUCLEOTIDE SEQUENCE [LARGE SCALE GENOMIC DNA]</scope>
    <source>
        <strain evidence="6 7">LMG 29608</strain>
    </source>
</reference>
<dbReference type="SUPFAM" id="SSF52833">
    <property type="entry name" value="Thioredoxin-like"/>
    <property type="match status" value="1"/>
</dbReference>
<dbReference type="Pfam" id="PF14289">
    <property type="entry name" value="DUF4369"/>
    <property type="match status" value="1"/>
</dbReference>
<proteinExistence type="predicted"/>
<evidence type="ECO:0000256" key="2">
    <source>
        <dbReference type="ARBA" id="ARBA00022748"/>
    </source>
</evidence>
<gene>
    <name evidence="6" type="ORF">DSM02_827</name>
</gene>
<comment type="caution">
    <text evidence="6">The sequence shown here is derived from an EMBL/GenBank/DDBJ whole genome shotgun (WGS) entry which is preliminary data.</text>
</comment>
<organism evidence="6 7">
    <name type="scientific">Leeuwenhoekiella polynyae</name>
    <dbReference type="NCBI Taxonomy" id="1550906"/>
    <lineage>
        <taxon>Bacteria</taxon>
        <taxon>Pseudomonadati</taxon>
        <taxon>Bacteroidota</taxon>
        <taxon>Flavobacteriia</taxon>
        <taxon>Flavobacteriales</taxon>
        <taxon>Flavobacteriaceae</taxon>
        <taxon>Leeuwenhoekiella</taxon>
    </lineage>
</organism>
<dbReference type="GO" id="GO:0016209">
    <property type="term" value="F:antioxidant activity"/>
    <property type="evidence" value="ECO:0007669"/>
    <property type="project" value="InterPro"/>
</dbReference>
<accession>A0A4Q0PFC8</accession>
<dbReference type="PROSITE" id="PS51352">
    <property type="entry name" value="THIOREDOXIN_2"/>
    <property type="match status" value="1"/>
</dbReference>
<evidence type="ECO:0000313" key="6">
    <source>
        <dbReference type="EMBL" id="RXG25660.1"/>
    </source>
</evidence>
<keyword evidence="2" id="KW-0201">Cytochrome c-type biogenesis</keyword>
<evidence type="ECO:0000256" key="1">
    <source>
        <dbReference type="ARBA" id="ARBA00004196"/>
    </source>
</evidence>
<keyword evidence="7" id="KW-1185">Reference proteome</keyword>
<dbReference type="PANTHER" id="PTHR42852:SF6">
    <property type="entry name" value="THIOL:DISULFIDE INTERCHANGE PROTEIN DSBE"/>
    <property type="match status" value="1"/>
</dbReference>
<dbReference type="AlphaFoldDB" id="A0A4Q0PFC8"/>
<dbReference type="InterPro" id="IPR036249">
    <property type="entry name" value="Thioredoxin-like_sf"/>
</dbReference>
<dbReference type="PANTHER" id="PTHR42852">
    <property type="entry name" value="THIOL:DISULFIDE INTERCHANGE PROTEIN DSBE"/>
    <property type="match status" value="1"/>
</dbReference>
<keyword evidence="4" id="KW-0676">Redox-active center</keyword>
<dbReference type="GO" id="GO:0016491">
    <property type="term" value="F:oxidoreductase activity"/>
    <property type="evidence" value="ECO:0007669"/>
    <property type="project" value="InterPro"/>
</dbReference>
<dbReference type="Gene3D" id="3.40.30.10">
    <property type="entry name" value="Glutaredoxin"/>
    <property type="match status" value="1"/>
</dbReference>
<dbReference type="InterPro" id="IPR025380">
    <property type="entry name" value="DUF4369"/>
</dbReference>
<sequence length="364" mass="40838">MTMKRYFAILLALSMLASCKEKDIQKWDYSISGQVPADKNFEMAIMSYPSDEEGGPYDADTTVVVDGKFSFEGNIARPQLAELNLIEKEEQEREDNDFAGMANVALFYLDGTLNITFNEKGMASYEGGGEEQQAWLKWEEMSKSLAESKGGVTLEAFQNLVGEFVDRYPDRYVSIDLMDIVTQGPIQYDLVATMYDALSERMKNSAKVLAWKPALDKAKTYLTGELKAPVFTMNDPEGNPIALESYRGKYVLLDFWASWCAPCRAENPNVLAAYQNYEDSNFDILAVSIDTDKEAWLKAVHEDQLPWKHISDLKGSDNEAAKAYGVEAIPDNFLINPEGFIVGRGLRGKALHDKLNDLISKKTK</sequence>
<feature type="domain" description="Thioredoxin" evidence="5">
    <location>
        <begin position="222"/>
        <end position="364"/>
    </location>
</feature>
<evidence type="ECO:0000259" key="5">
    <source>
        <dbReference type="PROSITE" id="PS51352"/>
    </source>
</evidence>